<dbReference type="EMBL" id="UOFV01000051">
    <property type="protein sequence ID" value="VAW95272.1"/>
    <property type="molecule type" value="Genomic_DNA"/>
</dbReference>
<proteinExistence type="predicted"/>
<organism evidence="6">
    <name type="scientific">hydrothermal vent metagenome</name>
    <dbReference type="NCBI Taxonomy" id="652676"/>
    <lineage>
        <taxon>unclassified sequences</taxon>
        <taxon>metagenomes</taxon>
        <taxon>ecological metagenomes</taxon>
    </lineage>
</organism>
<reference evidence="6" key="1">
    <citation type="submission" date="2018-06" db="EMBL/GenBank/DDBJ databases">
        <authorList>
            <person name="Zhirakovskaya E."/>
        </authorList>
    </citation>
    <scope>NUCLEOTIDE SEQUENCE</scope>
</reference>
<evidence type="ECO:0000256" key="4">
    <source>
        <dbReference type="SAM" id="Phobius"/>
    </source>
</evidence>
<dbReference type="Gene3D" id="3.90.1210.10">
    <property type="entry name" value="Antifreeze-like/N-acetylneuraminic acid synthase C-terminal domain"/>
    <property type="match status" value="1"/>
</dbReference>
<comment type="subcellular location">
    <subcellularLocation>
        <location evidence="1">Periplasm</location>
    </subcellularLocation>
</comment>
<dbReference type="GO" id="GO:0044780">
    <property type="term" value="P:bacterial-type flagellum assembly"/>
    <property type="evidence" value="ECO:0007669"/>
    <property type="project" value="InterPro"/>
</dbReference>
<evidence type="ECO:0000256" key="1">
    <source>
        <dbReference type="ARBA" id="ARBA00004418"/>
    </source>
</evidence>
<feature type="transmembrane region" description="Helical" evidence="4">
    <location>
        <begin position="15"/>
        <end position="35"/>
    </location>
</feature>
<dbReference type="NCBIfam" id="TIGR03170">
    <property type="entry name" value="flgA_cterm"/>
    <property type="match status" value="1"/>
</dbReference>
<gene>
    <name evidence="6" type="ORF">MNBD_GAMMA19-710</name>
</gene>
<dbReference type="InterPro" id="IPR013974">
    <property type="entry name" value="SAF"/>
</dbReference>
<protein>
    <recommendedName>
        <fullName evidence="5">SAF domain-containing protein</fullName>
    </recommendedName>
</protein>
<dbReference type="Pfam" id="PF17656">
    <property type="entry name" value="ChapFlgA_N"/>
    <property type="match status" value="1"/>
</dbReference>
<dbReference type="SMART" id="SM00858">
    <property type="entry name" value="SAF"/>
    <property type="match status" value="1"/>
</dbReference>
<dbReference type="GO" id="GO:0042597">
    <property type="term" value="C:periplasmic space"/>
    <property type="evidence" value="ECO:0007669"/>
    <property type="project" value="UniProtKB-SubCell"/>
</dbReference>
<evidence type="ECO:0000256" key="3">
    <source>
        <dbReference type="ARBA" id="ARBA00022764"/>
    </source>
</evidence>
<dbReference type="InterPro" id="IPR041231">
    <property type="entry name" value="FlgA_N"/>
</dbReference>
<dbReference type="CDD" id="cd11614">
    <property type="entry name" value="SAF_CpaB_FlgA_like"/>
    <property type="match status" value="1"/>
</dbReference>
<keyword evidence="4" id="KW-0812">Transmembrane</keyword>
<feature type="domain" description="SAF" evidence="5">
    <location>
        <begin position="122"/>
        <end position="184"/>
    </location>
</feature>
<name>A0A3B1A699_9ZZZZ</name>
<keyword evidence="3" id="KW-0574">Periplasm</keyword>
<keyword evidence="2" id="KW-0732">Signal</keyword>
<keyword evidence="4" id="KW-1133">Transmembrane helix</keyword>
<keyword evidence="4" id="KW-0472">Membrane</keyword>
<dbReference type="InterPro" id="IPR017585">
    <property type="entry name" value="SAF_FlgA"/>
</dbReference>
<dbReference type="Pfam" id="PF13144">
    <property type="entry name" value="ChapFlgA"/>
    <property type="match status" value="1"/>
</dbReference>
<dbReference type="AlphaFoldDB" id="A0A3B1A699"/>
<evidence type="ECO:0000259" key="5">
    <source>
        <dbReference type="SMART" id="SM00858"/>
    </source>
</evidence>
<dbReference type="InterPro" id="IPR039246">
    <property type="entry name" value="Flagellar_FlgA"/>
</dbReference>
<sequence length="247" mass="26901">MAQPVDKIHTATSWLGIRANICLISGLLLLMPTVVTGKQSTETLRQTVLKFLQVQTEKRAEQDIEISVGRIDRRLKLATCQESPMAFLAAGAKLQGKLTVGLRCTGPKPWTVYVPAHIKIFANVIAAAQPLLRGSEISATDVIFVRQELSQLRSGYFIKIESVIGKILTQNLSAGHAITPKRVKAAFLVRRGEKVTIEVSIGTLKVRGKGEALKDAARGELVSVRNSQSKRIIQGVVTKPGTVNIQM</sequence>
<dbReference type="Gene3D" id="2.30.30.760">
    <property type="match status" value="1"/>
</dbReference>
<dbReference type="PANTHER" id="PTHR36307:SF1">
    <property type="entry name" value="FLAGELLA BASAL BODY P-RING FORMATION PROTEIN FLGA"/>
    <property type="match status" value="1"/>
</dbReference>
<dbReference type="PANTHER" id="PTHR36307">
    <property type="entry name" value="FLAGELLA BASAL BODY P-RING FORMATION PROTEIN FLGA"/>
    <property type="match status" value="1"/>
</dbReference>
<accession>A0A3B1A699</accession>
<evidence type="ECO:0000313" key="6">
    <source>
        <dbReference type="EMBL" id="VAW95272.1"/>
    </source>
</evidence>
<evidence type="ECO:0000256" key="2">
    <source>
        <dbReference type="ARBA" id="ARBA00022729"/>
    </source>
</evidence>